<accession>A0A2U1L1V0</accession>
<dbReference type="InterPro" id="IPR002182">
    <property type="entry name" value="NB-ARC"/>
</dbReference>
<feature type="region of interest" description="Disordered" evidence="7">
    <location>
        <begin position="909"/>
        <end position="951"/>
    </location>
</feature>
<evidence type="ECO:0000256" key="4">
    <source>
        <dbReference type="ARBA" id="ARBA00022741"/>
    </source>
</evidence>
<evidence type="ECO:0000256" key="1">
    <source>
        <dbReference type="ARBA" id="ARBA00008894"/>
    </source>
</evidence>
<feature type="domain" description="R13L1/DRL21-like LRR repeat region" evidence="11">
    <location>
        <begin position="677"/>
        <end position="803"/>
    </location>
</feature>
<dbReference type="Pfam" id="PF23559">
    <property type="entry name" value="WHD_DRP"/>
    <property type="match status" value="1"/>
</dbReference>
<dbReference type="OrthoDB" id="690341at2759"/>
<feature type="domain" description="NB-ARC" evidence="8">
    <location>
        <begin position="198"/>
        <end position="359"/>
    </location>
</feature>
<dbReference type="Pfam" id="PF18052">
    <property type="entry name" value="Rx_N"/>
    <property type="match status" value="1"/>
</dbReference>
<evidence type="ECO:0000256" key="3">
    <source>
        <dbReference type="ARBA" id="ARBA00022737"/>
    </source>
</evidence>
<dbReference type="InterPro" id="IPR056789">
    <property type="entry name" value="LRR_R13L1-DRL21"/>
</dbReference>
<dbReference type="Gene3D" id="1.10.10.10">
    <property type="entry name" value="Winged helix-like DNA-binding domain superfamily/Winged helix DNA-binding domain"/>
    <property type="match status" value="1"/>
</dbReference>
<dbReference type="FunFam" id="3.40.50.300:FF:001091">
    <property type="entry name" value="Probable disease resistance protein At1g61300"/>
    <property type="match status" value="1"/>
</dbReference>
<dbReference type="Proteomes" id="UP000245207">
    <property type="component" value="Unassembled WGS sequence"/>
</dbReference>
<dbReference type="PANTHER" id="PTHR36766:SF47">
    <property type="entry name" value="NB-ARC DOMAIN-CONTAINING PROTEIN"/>
    <property type="match status" value="1"/>
</dbReference>
<dbReference type="Gene3D" id="3.80.10.10">
    <property type="entry name" value="Ribonuclease Inhibitor"/>
    <property type="match status" value="1"/>
</dbReference>
<evidence type="ECO:0000313" key="12">
    <source>
        <dbReference type="EMBL" id="PWA42965.1"/>
    </source>
</evidence>
<evidence type="ECO:0000259" key="8">
    <source>
        <dbReference type="Pfam" id="PF00931"/>
    </source>
</evidence>
<dbReference type="GO" id="GO:0051707">
    <property type="term" value="P:response to other organism"/>
    <property type="evidence" value="ECO:0007669"/>
    <property type="project" value="UniProtKB-ARBA"/>
</dbReference>
<protein>
    <submittedName>
        <fullName evidence="12">NB-ARC domains-containing protein</fullName>
    </submittedName>
</protein>
<dbReference type="Gene3D" id="1.10.8.430">
    <property type="entry name" value="Helical domain of apoptotic protease-activating factors"/>
    <property type="match status" value="1"/>
</dbReference>
<dbReference type="InterPro" id="IPR027417">
    <property type="entry name" value="P-loop_NTPase"/>
</dbReference>
<dbReference type="Gene3D" id="1.20.5.4130">
    <property type="match status" value="1"/>
</dbReference>
<dbReference type="GO" id="GO:0006952">
    <property type="term" value="P:defense response"/>
    <property type="evidence" value="ECO:0007669"/>
    <property type="project" value="UniProtKB-KW"/>
</dbReference>
<keyword evidence="6" id="KW-0067">ATP-binding</keyword>
<evidence type="ECO:0000259" key="10">
    <source>
        <dbReference type="Pfam" id="PF23559"/>
    </source>
</evidence>
<dbReference type="GO" id="GO:0043531">
    <property type="term" value="F:ADP binding"/>
    <property type="evidence" value="ECO:0007669"/>
    <property type="project" value="InterPro"/>
</dbReference>
<dbReference type="CDD" id="cd14798">
    <property type="entry name" value="RX-CC_like"/>
    <property type="match status" value="1"/>
</dbReference>
<evidence type="ECO:0000256" key="5">
    <source>
        <dbReference type="ARBA" id="ARBA00022821"/>
    </source>
</evidence>
<dbReference type="InterPro" id="IPR036388">
    <property type="entry name" value="WH-like_DNA-bd_sf"/>
</dbReference>
<dbReference type="PANTHER" id="PTHR36766">
    <property type="entry name" value="PLANT BROAD-SPECTRUM MILDEW RESISTANCE PROTEIN RPW8"/>
    <property type="match status" value="1"/>
</dbReference>
<proteinExistence type="inferred from homology"/>
<dbReference type="InterPro" id="IPR032675">
    <property type="entry name" value="LRR_dom_sf"/>
</dbReference>
<keyword evidence="13" id="KW-1185">Reference proteome</keyword>
<keyword evidence="5" id="KW-0611">Plant defense</keyword>
<keyword evidence="2" id="KW-0433">Leucine-rich repeat</keyword>
<dbReference type="AlphaFoldDB" id="A0A2U1L1V0"/>
<feature type="domain" description="Disease resistance protein winged helix" evidence="10">
    <location>
        <begin position="439"/>
        <end position="499"/>
    </location>
</feature>
<feature type="domain" description="Disease resistance N-terminal" evidence="9">
    <location>
        <begin position="8"/>
        <end position="95"/>
    </location>
</feature>
<dbReference type="EMBL" id="PKPP01012086">
    <property type="protein sequence ID" value="PWA42965.1"/>
    <property type="molecule type" value="Genomic_DNA"/>
</dbReference>
<dbReference type="GO" id="GO:0005524">
    <property type="term" value="F:ATP binding"/>
    <property type="evidence" value="ECO:0007669"/>
    <property type="project" value="UniProtKB-KW"/>
</dbReference>
<organism evidence="12 13">
    <name type="scientific">Artemisia annua</name>
    <name type="common">Sweet wormwood</name>
    <dbReference type="NCBI Taxonomy" id="35608"/>
    <lineage>
        <taxon>Eukaryota</taxon>
        <taxon>Viridiplantae</taxon>
        <taxon>Streptophyta</taxon>
        <taxon>Embryophyta</taxon>
        <taxon>Tracheophyta</taxon>
        <taxon>Spermatophyta</taxon>
        <taxon>Magnoliopsida</taxon>
        <taxon>eudicotyledons</taxon>
        <taxon>Gunneridae</taxon>
        <taxon>Pentapetalae</taxon>
        <taxon>asterids</taxon>
        <taxon>campanulids</taxon>
        <taxon>Asterales</taxon>
        <taxon>Asteraceae</taxon>
        <taxon>Asteroideae</taxon>
        <taxon>Anthemideae</taxon>
        <taxon>Artemisiinae</taxon>
        <taxon>Artemisia</taxon>
    </lineage>
</organism>
<dbReference type="InterPro" id="IPR038005">
    <property type="entry name" value="RX-like_CC"/>
</dbReference>
<sequence length="974" mass="111158">MAEVVAGIVNDVLGRLSAAAMEEISLLWGFKDDILALEVDLSRLKAFLQDAEEKHSKVRSVALWVGSLRHLSLKIENLLDDVLTEAMLKKLRKELGYKSKVKAFFSYDHNKVVFRTRIGHRIKTIRSKLAEISAKTSELNLNAGVDVMLSSVDVRAESSEIRAASSRLDTPIIIERTEEMDKIVGTLCNDVDKFDKVDDEVPVYAIYGMGGLGKTTIARLVYDHKKVNKRFEIKCWIHVSQTFNVEEILHTVIESVDPSKSCRSFHLDAMQNCVENLLEGKRFLIVMDDVWIERSERKNWTTLSKSLSVGAQGSIVVITTRSMETSVMMAKVPELQLQLGAFSEEKSWLLFKTLAFPQNIVPDELEPIGKMIVEKCDGLPLALESLGSLMSSKSRLSTWERVLHSNMWELDTNEILPALMLSYDYLLPHVQRCFAYCCMFPKGSMFKKDSLIVFWMANSLIDLYEDGEDVFNCLLWRFFIYKSRVVGEYIMHDLVHDLAHYLMRHDCAIIENGKDIRIPDGVIHLSSISPEFMLSLDFKQSKYLRSMLIFNNGSNGNIKRIFDHVYLRVLFCFSTDLKAFPDSVSKLKHLKCLNLSGSTIEVLPESMMYLQNLLYLILQFCHKLRKLPQGLSYMRKLQHLDISNCFSLDHLPLGIKELIFLRRLSHFPVGKDSGAQLEELGDLNRLEGELALCKLENCKGNQVKSAKLRLKRNLQVLTLVWSNRYMFGQEFVEHSNDEMVVEGLEPNPSLKELTVRFYMGKIMRGSWVVKLTNLVKIKFDFCYYLEQIPPLGKLPNLKEIELHVLQDLKGFHDDDNSMSREDGMFPSLQVLYIDGTKLESLPGYFPKLRVMEIKRCHCLGSLPANIQSMRDLEFLHIESCENLAKRYEKDIGEDWHKISHIGRIIVKPPRASSLDDSQGGRRETMAEKGSSSKAAGGEDDEGSSMMEGGLSSLAVQRNANVKICEIEEIEENRH</sequence>
<dbReference type="SUPFAM" id="SSF52540">
    <property type="entry name" value="P-loop containing nucleoside triphosphate hydrolases"/>
    <property type="match status" value="1"/>
</dbReference>
<reference evidence="12 13" key="1">
    <citation type="journal article" date="2018" name="Mol. Plant">
        <title>The genome of Artemisia annua provides insight into the evolution of Asteraceae family and artemisinin biosynthesis.</title>
        <authorList>
            <person name="Shen Q."/>
            <person name="Zhang L."/>
            <person name="Liao Z."/>
            <person name="Wang S."/>
            <person name="Yan T."/>
            <person name="Shi P."/>
            <person name="Liu M."/>
            <person name="Fu X."/>
            <person name="Pan Q."/>
            <person name="Wang Y."/>
            <person name="Lv Z."/>
            <person name="Lu X."/>
            <person name="Zhang F."/>
            <person name="Jiang W."/>
            <person name="Ma Y."/>
            <person name="Chen M."/>
            <person name="Hao X."/>
            <person name="Li L."/>
            <person name="Tang Y."/>
            <person name="Lv G."/>
            <person name="Zhou Y."/>
            <person name="Sun X."/>
            <person name="Brodelius P.E."/>
            <person name="Rose J.K.C."/>
            <person name="Tang K."/>
        </authorList>
    </citation>
    <scope>NUCLEOTIDE SEQUENCE [LARGE SCALE GENOMIC DNA]</scope>
    <source>
        <strain evidence="13">cv. Huhao1</strain>
        <tissue evidence="12">Leaf</tissue>
    </source>
</reference>
<evidence type="ECO:0000313" key="13">
    <source>
        <dbReference type="Proteomes" id="UP000245207"/>
    </source>
</evidence>
<evidence type="ECO:0000256" key="2">
    <source>
        <dbReference type="ARBA" id="ARBA00022614"/>
    </source>
</evidence>
<dbReference type="InterPro" id="IPR041118">
    <property type="entry name" value="Rx_N"/>
</dbReference>
<evidence type="ECO:0000259" key="11">
    <source>
        <dbReference type="Pfam" id="PF25019"/>
    </source>
</evidence>
<dbReference type="Pfam" id="PF00931">
    <property type="entry name" value="NB-ARC"/>
    <property type="match status" value="1"/>
</dbReference>
<keyword evidence="4" id="KW-0547">Nucleotide-binding</keyword>
<comment type="caution">
    <text evidence="12">The sequence shown here is derived from an EMBL/GenBank/DDBJ whole genome shotgun (WGS) entry which is preliminary data.</text>
</comment>
<evidence type="ECO:0000256" key="6">
    <source>
        <dbReference type="ARBA" id="ARBA00022840"/>
    </source>
</evidence>
<comment type="similarity">
    <text evidence="1">Belongs to the disease resistance NB-LRR family.</text>
</comment>
<evidence type="ECO:0000256" key="7">
    <source>
        <dbReference type="SAM" id="MobiDB-lite"/>
    </source>
</evidence>
<dbReference type="SUPFAM" id="SSF52058">
    <property type="entry name" value="L domain-like"/>
    <property type="match status" value="1"/>
</dbReference>
<dbReference type="Gene3D" id="3.40.50.300">
    <property type="entry name" value="P-loop containing nucleotide triphosphate hydrolases"/>
    <property type="match status" value="1"/>
</dbReference>
<dbReference type="InterPro" id="IPR042197">
    <property type="entry name" value="Apaf_helical"/>
</dbReference>
<dbReference type="PRINTS" id="PR00364">
    <property type="entry name" value="DISEASERSIST"/>
</dbReference>
<name>A0A2U1L1V0_ARTAN</name>
<dbReference type="InterPro" id="IPR058922">
    <property type="entry name" value="WHD_DRP"/>
</dbReference>
<keyword evidence="3" id="KW-0677">Repeat</keyword>
<evidence type="ECO:0000259" key="9">
    <source>
        <dbReference type="Pfam" id="PF18052"/>
    </source>
</evidence>
<gene>
    <name evidence="12" type="ORF">CTI12_AA538370</name>
</gene>
<dbReference type="Pfam" id="PF25019">
    <property type="entry name" value="LRR_R13L1-DRL21"/>
    <property type="match status" value="1"/>
</dbReference>